<evidence type="ECO:0000313" key="2">
    <source>
        <dbReference type="EMBL" id="KIY97338.1"/>
    </source>
</evidence>
<accession>A0A0D2KNV6</accession>
<protein>
    <submittedName>
        <fullName evidence="2">Uncharacterized protein</fullName>
    </submittedName>
</protein>
<dbReference type="EMBL" id="KK102612">
    <property type="protein sequence ID" value="KIY97338.1"/>
    <property type="molecule type" value="Genomic_DNA"/>
</dbReference>
<name>A0A0D2KNV6_9CHLO</name>
<keyword evidence="3" id="KW-1185">Reference proteome</keyword>
<evidence type="ECO:0000256" key="1">
    <source>
        <dbReference type="SAM" id="MobiDB-lite"/>
    </source>
</evidence>
<dbReference type="Proteomes" id="UP000054498">
    <property type="component" value="Unassembled WGS sequence"/>
</dbReference>
<organism evidence="2 3">
    <name type="scientific">Monoraphidium neglectum</name>
    <dbReference type="NCBI Taxonomy" id="145388"/>
    <lineage>
        <taxon>Eukaryota</taxon>
        <taxon>Viridiplantae</taxon>
        <taxon>Chlorophyta</taxon>
        <taxon>core chlorophytes</taxon>
        <taxon>Chlorophyceae</taxon>
        <taxon>CS clade</taxon>
        <taxon>Sphaeropleales</taxon>
        <taxon>Selenastraceae</taxon>
        <taxon>Monoraphidium</taxon>
    </lineage>
</organism>
<gene>
    <name evidence="2" type="ORF">MNEG_10621</name>
</gene>
<feature type="non-terminal residue" evidence="2">
    <location>
        <position position="83"/>
    </location>
</feature>
<dbReference type="KEGG" id="mng:MNEG_10621"/>
<reference evidence="2 3" key="1">
    <citation type="journal article" date="2013" name="BMC Genomics">
        <title>Reconstruction of the lipid metabolism for the microalga Monoraphidium neglectum from its genome sequence reveals characteristics suitable for biofuel production.</title>
        <authorList>
            <person name="Bogen C."/>
            <person name="Al-Dilaimi A."/>
            <person name="Albersmeier A."/>
            <person name="Wichmann J."/>
            <person name="Grundmann M."/>
            <person name="Rupp O."/>
            <person name="Lauersen K.J."/>
            <person name="Blifernez-Klassen O."/>
            <person name="Kalinowski J."/>
            <person name="Goesmann A."/>
            <person name="Mussgnug J.H."/>
            <person name="Kruse O."/>
        </authorList>
    </citation>
    <scope>NUCLEOTIDE SEQUENCE [LARGE SCALE GENOMIC DNA]</scope>
    <source>
        <strain evidence="2 3">SAG 48.87</strain>
    </source>
</reference>
<evidence type="ECO:0000313" key="3">
    <source>
        <dbReference type="Proteomes" id="UP000054498"/>
    </source>
</evidence>
<feature type="region of interest" description="Disordered" evidence="1">
    <location>
        <begin position="11"/>
        <end position="83"/>
    </location>
</feature>
<dbReference type="AlphaFoldDB" id="A0A0D2KNV6"/>
<feature type="compositionally biased region" description="Low complexity" evidence="1">
    <location>
        <begin position="67"/>
        <end position="83"/>
    </location>
</feature>
<dbReference type="GeneID" id="25727802"/>
<sequence length="83" mass="8260">MCACDALLGFGGSAQGDMDSAGCLPPKTIDSSDSDSAASSLGGGSSTEDVDPGAAASSWWSTPSFYPQQPRQQAPTRTGMGGL</sequence>
<dbReference type="RefSeq" id="XP_013896358.1">
    <property type="nucleotide sequence ID" value="XM_014040904.1"/>
</dbReference>
<proteinExistence type="predicted"/>